<dbReference type="PANTHER" id="PTHR22918:SF6">
    <property type="entry name" value="EG:8D8.1 PROTEIN-RELATED"/>
    <property type="match status" value="1"/>
</dbReference>
<protein>
    <recommendedName>
        <fullName evidence="6">VWFD domain-containing protein</fullName>
    </recommendedName>
</protein>
<sequence>MLYNFVLILVVGHCFSTVSLDFVGMESLQLDLRNELNIITEDVTKKFLEENTFHGHVFHTGIGNREELKVTSFIKNDGFKFGYDVKKWQTLTTKEKIYFLGLTSKNYLILISSSLNTHLNNTTDGSQHIIELPLNVIANAACMFERWNYDNKYMEVLIVIATNSSTSDIIWYKVNLNKAVKFWSWPRYKAVSSMTLLATGKLSHLIIISADEEGSFTTADVYNIMLNKHPPYFSLLQSLPLDESSSSVEVSIIGKNAYLFIPQTNLGSVLVFKYDLSVDNYDYFQRNINISSPSVTQVHSFTTASQSFVAVNGKSPNIYRIKYSGAFVTNIESDFSEVEDFLIIPIHSYRSEVIIFANQNNFTRLLVWKGSIKGFSEDVLPQCNEGQCLDGTFSGAVTFKINNLPSVLLPRQSNYSVLYHIITSLSEVKDPVLTEIFKLKEKRTFIQEFWDRQNNIRKEIKDSLKYVIKANETNKISAVWTVDSIETPLLVQSGRVDSKSDAKNPSSLFSDPENADLNSLKESIKNVTNTISKLKSDIERVKNRDWNFTNYEGSLSVKGTVEINQLSLQELNEMDVDEILNNSLRWDRPKNITGEKIIPSINANQIIFNQINDLYASNLSYKSNPVVLSGNVLFKEKIKVQEFIKLPPQGLVNGMSISKACKLNEICSVNLKLKNVTVYNNMFATEANSQSLDKNYPSQELSEPVKLFAGSNLSVVAINGRNLSDILSNVVYLDKDTYLPHITTVKGTVFTQDRIQLRNLITNQTDPAPQFKDAEERYSEIFKPKWSKKPDKMASLYNSAAATKNQTVNIHPLHNDELLEADVIFTNVEVDGVVLSFENINSEGWADILADVVLKNEVNTEVCGTKIFNNTLQIKKDVYLKGLLNNVNISEVLTSDTEQILFDTRTFFGDITLKNVTLYGDWDGVDINKLDGESVKLYNDETLPSVKLTFEETNNILTNDLTIIDSLNNISVNEVVSYEKIKHGLELNTIKGINLTIMDSLTFSGNISNWDIKELDRSRISCSQDQNVTGIFTINELTVINELSAEKINSINTSDLNYALANDYRKFNYSDILISDLYVSGNIYTTQGIAGYNLSAIAKDAILLTGNSNIKGDLVFEDLLTCNQLDVYVNVGGLNWTDFTKDVVYRHEKHVVLEGEKTFDVGFHVIEDLEIEEINSHRVDHILTTSTEQVIEGNLNILGDLIVDDVANIMGTLNERNISELASKCYIPEDSNEIQCTGNTSFKKGVYIKDLYLEKHVNKIKFSEFIQSIVYKNTSFSIEGHKYFLTNVTLSDLNLLMLNNQDLKTFLEDIVVMNPETEIYQHITFSNDVNVMNLVNVSYDITSPTINSYNLSNWIENVVYLDKNMTVSGFKHFTAVNSRGDIMTKWYDDLDMMSNNIVLLNKEQSLKGSLKFNNISVLSDVPVGQKVNNVRLYQLFENTLMTDWDQVIKSNIRFLEDIVIEGNLTTLGNINERDLKKIITLHSNQSLSGNYMLECLALKDANTSDIISGINISDWRKKAVLVDTDQVIHGPLFVDGEVKFTEPVINLLNLGETNLQELKEMIQIKVSDVETEMQKNLTSLCKETNELIEIAGHQDMSLLYFEDAQEIKISSGSYNHHYFKTNGEDFLLISKHNCSCYFYKWSPDKSQFSLVLQNTMSFFSHWFPIRHDNVSYIVSLSKPNNECLYEGINLWLLANNTLQFIMKLEMNAEDLVVINSLTAVFYTLESTSVKKWSLGDDKNSMLTVNLEQEWIEKTNNSIKFMNSNAGLGLTVINGYKITPLLSDYSLPQNLLDSFNREIAMSKTSHHFLSVTFWEDSEIERRSDFVKIYKPNGILYDKLLTRRPSQLQWFSLKDQAWLAFIENSTTLQIFQHQDVFRGFQLKLSIDVNASRLLSTSLLKRDRFNEHPYLMLFSNSSMRLISSKVLGDPYVGSKLFCNYSKSLHWVGR</sequence>
<dbReference type="EMBL" id="GEDC01031321">
    <property type="protein sequence ID" value="JAS05977.1"/>
    <property type="molecule type" value="Transcribed_RNA"/>
</dbReference>
<keyword evidence="3" id="KW-0175">Coiled coil</keyword>
<dbReference type="GO" id="GO:0005576">
    <property type="term" value="C:extracellular region"/>
    <property type="evidence" value="ECO:0007669"/>
    <property type="project" value="UniProtKB-SubCell"/>
</dbReference>
<evidence type="ECO:0000313" key="5">
    <source>
        <dbReference type="EMBL" id="JAS05977.1"/>
    </source>
</evidence>
<evidence type="ECO:0000256" key="2">
    <source>
        <dbReference type="ARBA" id="ARBA00022525"/>
    </source>
</evidence>
<comment type="subcellular location">
    <subcellularLocation>
        <location evidence="1">Secreted</location>
    </subcellularLocation>
</comment>
<gene>
    <name evidence="5" type="ORF">g.32693</name>
</gene>
<evidence type="ECO:0008006" key="6">
    <source>
        <dbReference type="Google" id="ProtNLM"/>
    </source>
</evidence>
<dbReference type="PANTHER" id="PTHR22918">
    <property type="entry name" value="SEMINAL PLASMA PROTEIN"/>
    <property type="match status" value="1"/>
</dbReference>
<feature type="coiled-coil region" evidence="3">
    <location>
        <begin position="517"/>
        <end position="544"/>
    </location>
</feature>
<evidence type="ECO:0000256" key="3">
    <source>
        <dbReference type="SAM" id="Coils"/>
    </source>
</evidence>
<name>A0A1B6BXG4_9HEMI</name>
<organism evidence="5">
    <name type="scientific">Clastoptera arizonana</name>
    <name type="common">Arizona spittle bug</name>
    <dbReference type="NCBI Taxonomy" id="38151"/>
    <lineage>
        <taxon>Eukaryota</taxon>
        <taxon>Metazoa</taxon>
        <taxon>Ecdysozoa</taxon>
        <taxon>Arthropoda</taxon>
        <taxon>Hexapoda</taxon>
        <taxon>Insecta</taxon>
        <taxon>Pterygota</taxon>
        <taxon>Neoptera</taxon>
        <taxon>Paraneoptera</taxon>
        <taxon>Hemiptera</taxon>
        <taxon>Auchenorrhyncha</taxon>
        <taxon>Cercopoidea</taxon>
        <taxon>Clastopteridae</taxon>
        <taxon>Clastoptera</taxon>
    </lineage>
</organism>
<reference evidence="5" key="1">
    <citation type="submission" date="2015-12" db="EMBL/GenBank/DDBJ databases">
        <title>De novo transcriptome assembly of four potential Pierce s Disease insect vectors from Arizona vineyards.</title>
        <authorList>
            <person name="Tassone E.E."/>
        </authorList>
    </citation>
    <scope>NUCLEOTIDE SEQUENCE</scope>
</reference>
<dbReference type="GO" id="GO:0009986">
    <property type="term" value="C:cell surface"/>
    <property type="evidence" value="ECO:0007669"/>
    <property type="project" value="TreeGrafter"/>
</dbReference>
<proteinExistence type="predicted"/>
<accession>A0A1B6BXG4</accession>
<keyword evidence="4" id="KW-0732">Signal</keyword>
<feature type="signal peptide" evidence="4">
    <location>
        <begin position="1"/>
        <end position="16"/>
    </location>
</feature>
<keyword evidence="2" id="KW-0964">Secreted</keyword>
<evidence type="ECO:0000256" key="1">
    <source>
        <dbReference type="ARBA" id="ARBA00004613"/>
    </source>
</evidence>
<dbReference type="InterPro" id="IPR051666">
    <property type="entry name" value="SP_Capacitation_Regulator"/>
</dbReference>
<dbReference type="GO" id="GO:0008201">
    <property type="term" value="F:heparin binding"/>
    <property type="evidence" value="ECO:0007669"/>
    <property type="project" value="TreeGrafter"/>
</dbReference>
<feature type="chain" id="PRO_5008579932" description="VWFD domain-containing protein" evidence="4">
    <location>
        <begin position="17"/>
        <end position="1946"/>
    </location>
</feature>
<evidence type="ECO:0000256" key="4">
    <source>
        <dbReference type="SAM" id="SignalP"/>
    </source>
</evidence>